<accession>X1T7U4</accession>
<dbReference type="Pfam" id="PF03993">
    <property type="entry name" value="DUF349"/>
    <property type="match status" value="2"/>
</dbReference>
<dbReference type="EMBL" id="BARW01019998">
    <property type="protein sequence ID" value="GAJ01354.1"/>
    <property type="molecule type" value="Genomic_DNA"/>
</dbReference>
<feature type="non-terminal residue" evidence="1">
    <location>
        <position position="223"/>
    </location>
</feature>
<evidence type="ECO:0000313" key="1">
    <source>
        <dbReference type="EMBL" id="GAJ01354.1"/>
    </source>
</evidence>
<sequence length="223" mass="26890">MVKSVDYSTFGKEQLVNRLTLLIEERPVNEIRNDIDRIKINFYKKHRSELEQKKKQFLIEGGELNDFMPGDDPLELSLKNLLQKFKRKKTEYIKSLEADKHENLKKKYKIIDEIKDLVNREESLHLTFQEFRDLQNRWKVVGMVPQQNLKDLWETYHHHVEKFYDYVKINKELRDLDLKKNQEAKIKLCEKAEEIISGSNIVSSYDTLQKYHDRWREIGPVPR</sequence>
<name>X1T7U4_9ZZZZ</name>
<dbReference type="AlphaFoldDB" id="X1T7U4"/>
<evidence type="ECO:0008006" key="2">
    <source>
        <dbReference type="Google" id="ProtNLM"/>
    </source>
</evidence>
<comment type="caution">
    <text evidence="1">The sequence shown here is derived from an EMBL/GenBank/DDBJ whole genome shotgun (WGS) entry which is preliminary data.</text>
</comment>
<proteinExistence type="predicted"/>
<organism evidence="1">
    <name type="scientific">marine sediment metagenome</name>
    <dbReference type="NCBI Taxonomy" id="412755"/>
    <lineage>
        <taxon>unclassified sequences</taxon>
        <taxon>metagenomes</taxon>
        <taxon>ecological metagenomes</taxon>
    </lineage>
</organism>
<gene>
    <name evidence="1" type="ORF">S12H4_33865</name>
</gene>
<protein>
    <recommendedName>
        <fullName evidence="2">DUF349 domain-containing protein</fullName>
    </recommendedName>
</protein>
<reference evidence="1" key="1">
    <citation type="journal article" date="2014" name="Front. Microbiol.">
        <title>High frequency of phylogenetically diverse reductive dehalogenase-homologous genes in deep subseafloor sedimentary metagenomes.</title>
        <authorList>
            <person name="Kawai M."/>
            <person name="Futagami T."/>
            <person name="Toyoda A."/>
            <person name="Takaki Y."/>
            <person name="Nishi S."/>
            <person name="Hori S."/>
            <person name="Arai W."/>
            <person name="Tsubouchi T."/>
            <person name="Morono Y."/>
            <person name="Uchiyama I."/>
            <person name="Ito T."/>
            <person name="Fujiyama A."/>
            <person name="Inagaki F."/>
            <person name="Takami H."/>
        </authorList>
    </citation>
    <scope>NUCLEOTIDE SEQUENCE</scope>
    <source>
        <strain evidence="1">Expedition CK06-06</strain>
    </source>
</reference>
<dbReference type="InterPro" id="IPR007139">
    <property type="entry name" value="DUF349"/>
</dbReference>